<feature type="region of interest" description="Disordered" evidence="1">
    <location>
        <begin position="47"/>
        <end position="89"/>
    </location>
</feature>
<feature type="compositionally biased region" description="Basic and acidic residues" evidence="1">
    <location>
        <begin position="8"/>
        <end position="19"/>
    </location>
</feature>
<organism evidence="2 3">
    <name type="scientific">Dorcoceras hygrometricum</name>
    <dbReference type="NCBI Taxonomy" id="472368"/>
    <lineage>
        <taxon>Eukaryota</taxon>
        <taxon>Viridiplantae</taxon>
        <taxon>Streptophyta</taxon>
        <taxon>Embryophyta</taxon>
        <taxon>Tracheophyta</taxon>
        <taxon>Spermatophyta</taxon>
        <taxon>Magnoliopsida</taxon>
        <taxon>eudicotyledons</taxon>
        <taxon>Gunneridae</taxon>
        <taxon>Pentapetalae</taxon>
        <taxon>asterids</taxon>
        <taxon>lamiids</taxon>
        <taxon>Lamiales</taxon>
        <taxon>Gesneriaceae</taxon>
        <taxon>Didymocarpoideae</taxon>
        <taxon>Trichosporeae</taxon>
        <taxon>Loxocarpinae</taxon>
        <taxon>Dorcoceras</taxon>
    </lineage>
</organism>
<dbReference type="EMBL" id="KQ999573">
    <property type="protein sequence ID" value="KZV41270.1"/>
    <property type="molecule type" value="Genomic_DNA"/>
</dbReference>
<dbReference type="OrthoDB" id="1741306at2759"/>
<evidence type="ECO:0000313" key="2">
    <source>
        <dbReference type="EMBL" id="KZV41270.1"/>
    </source>
</evidence>
<gene>
    <name evidence="2" type="ORF">F511_41372</name>
</gene>
<feature type="compositionally biased region" description="Basic and acidic residues" evidence="1">
    <location>
        <begin position="50"/>
        <end position="64"/>
    </location>
</feature>
<evidence type="ECO:0000256" key="1">
    <source>
        <dbReference type="SAM" id="MobiDB-lite"/>
    </source>
</evidence>
<dbReference type="AlphaFoldDB" id="A0A2Z7C9B8"/>
<accession>A0A2Z7C9B8</accession>
<name>A0A2Z7C9B8_9LAMI</name>
<proteinExistence type="predicted"/>
<feature type="region of interest" description="Disordered" evidence="1">
    <location>
        <begin position="1"/>
        <end position="31"/>
    </location>
</feature>
<keyword evidence="3" id="KW-1185">Reference proteome</keyword>
<evidence type="ECO:0000313" key="3">
    <source>
        <dbReference type="Proteomes" id="UP000250235"/>
    </source>
</evidence>
<sequence length="117" mass="12859">MEEPTLTRSDDIGVEDTEHSIAVNDEDDNLDGAENEIDRKMASFTTPKQFLKEPLRSGKDDDMSGSKQPSKITEPAAAEKDKEIEPVATEDLSLTKSVATMTDCEDTEPLSKVLELT</sequence>
<reference evidence="2 3" key="1">
    <citation type="journal article" date="2015" name="Proc. Natl. Acad. Sci. U.S.A.">
        <title>The resurrection genome of Boea hygrometrica: A blueprint for survival of dehydration.</title>
        <authorList>
            <person name="Xiao L."/>
            <person name="Yang G."/>
            <person name="Zhang L."/>
            <person name="Yang X."/>
            <person name="Zhao S."/>
            <person name="Ji Z."/>
            <person name="Zhou Q."/>
            <person name="Hu M."/>
            <person name="Wang Y."/>
            <person name="Chen M."/>
            <person name="Xu Y."/>
            <person name="Jin H."/>
            <person name="Xiao X."/>
            <person name="Hu G."/>
            <person name="Bao F."/>
            <person name="Hu Y."/>
            <person name="Wan P."/>
            <person name="Li L."/>
            <person name="Deng X."/>
            <person name="Kuang T."/>
            <person name="Xiang C."/>
            <person name="Zhu J.K."/>
            <person name="Oliver M.J."/>
            <person name="He Y."/>
        </authorList>
    </citation>
    <scope>NUCLEOTIDE SEQUENCE [LARGE SCALE GENOMIC DNA]</scope>
    <source>
        <strain evidence="3">cv. XS01</strain>
    </source>
</reference>
<protein>
    <submittedName>
        <fullName evidence="2">Splicing factor 3B subunit 1-like</fullName>
    </submittedName>
</protein>
<dbReference type="Proteomes" id="UP000250235">
    <property type="component" value="Unassembled WGS sequence"/>
</dbReference>